<dbReference type="AlphaFoldDB" id="A0A8S1NIA4"/>
<organism evidence="1 2">
    <name type="scientific">Paramecium sonneborni</name>
    <dbReference type="NCBI Taxonomy" id="65129"/>
    <lineage>
        <taxon>Eukaryota</taxon>
        <taxon>Sar</taxon>
        <taxon>Alveolata</taxon>
        <taxon>Ciliophora</taxon>
        <taxon>Intramacronucleata</taxon>
        <taxon>Oligohymenophorea</taxon>
        <taxon>Peniculida</taxon>
        <taxon>Parameciidae</taxon>
        <taxon>Paramecium</taxon>
    </lineage>
</organism>
<comment type="caution">
    <text evidence="1">The sequence shown here is derived from an EMBL/GenBank/DDBJ whole genome shotgun (WGS) entry which is preliminary data.</text>
</comment>
<evidence type="ECO:0000313" key="2">
    <source>
        <dbReference type="Proteomes" id="UP000692954"/>
    </source>
</evidence>
<proteinExistence type="predicted"/>
<keyword evidence="2" id="KW-1185">Reference proteome</keyword>
<dbReference type="EMBL" id="CAJJDN010000059">
    <property type="protein sequence ID" value="CAD8092847.1"/>
    <property type="molecule type" value="Genomic_DNA"/>
</dbReference>
<accession>A0A8S1NIA4</accession>
<name>A0A8S1NIA4_9CILI</name>
<sequence>MAQLTYISLHFKMVILGMANIDSICQVNNFIPAENCPFCTIDLNQAVIQGI</sequence>
<reference evidence="1" key="1">
    <citation type="submission" date="2021-01" db="EMBL/GenBank/DDBJ databases">
        <authorList>
            <consortium name="Genoscope - CEA"/>
            <person name="William W."/>
        </authorList>
    </citation>
    <scope>NUCLEOTIDE SEQUENCE</scope>
</reference>
<evidence type="ECO:0000313" key="1">
    <source>
        <dbReference type="EMBL" id="CAD8092847.1"/>
    </source>
</evidence>
<gene>
    <name evidence="1" type="ORF">PSON_ATCC_30995.1.T0590280</name>
</gene>
<dbReference type="Proteomes" id="UP000692954">
    <property type="component" value="Unassembled WGS sequence"/>
</dbReference>
<protein>
    <submittedName>
        <fullName evidence="1">Uncharacterized protein</fullName>
    </submittedName>
</protein>